<feature type="transmembrane region" description="Helical" evidence="7">
    <location>
        <begin position="178"/>
        <end position="198"/>
    </location>
</feature>
<evidence type="ECO:0000256" key="7">
    <source>
        <dbReference type="SAM" id="Phobius"/>
    </source>
</evidence>
<dbReference type="InterPro" id="IPR050833">
    <property type="entry name" value="Poly_Biosynth_Transport"/>
</dbReference>
<reference evidence="8 9" key="1">
    <citation type="journal article" date="2016" name="Nat. Commun.">
        <title>Thousands of microbial genomes shed light on interconnected biogeochemical processes in an aquifer system.</title>
        <authorList>
            <person name="Anantharaman K."/>
            <person name="Brown C.T."/>
            <person name="Hug L.A."/>
            <person name="Sharon I."/>
            <person name="Castelle C.J."/>
            <person name="Probst A.J."/>
            <person name="Thomas B.C."/>
            <person name="Singh A."/>
            <person name="Wilkins M.J."/>
            <person name="Karaoz U."/>
            <person name="Brodie E.L."/>
            <person name="Williams K.H."/>
            <person name="Hubbard S.S."/>
            <person name="Banfield J.F."/>
        </authorList>
    </citation>
    <scope>NUCLEOTIDE SEQUENCE [LARGE SCALE GENOMIC DNA]</scope>
</reference>
<proteinExistence type="inferred from homology"/>
<feature type="transmembrane region" description="Helical" evidence="7">
    <location>
        <begin position="39"/>
        <end position="63"/>
    </location>
</feature>
<dbReference type="AlphaFoldDB" id="A0A1F7JMS4"/>
<evidence type="ECO:0000256" key="2">
    <source>
        <dbReference type="ARBA" id="ARBA00007430"/>
    </source>
</evidence>
<evidence type="ECO:0000256" key="6">
    <source>
        <dbReference type="ARBA" id="ARBA00023136"/>
    </source>
</evidence>
<feature type="transmembrane region" description="Helical" evidence="7">
    <location>
        <begin position="12"/>
        <end position="33"/>
    </location>
</feature>
<accession>A0A1F7JMS4</accession>
<keyword evidence="4 7" id="KW-0812">Transmembrane</keyword>
<evidence type="ECO:0000313" key="9">
    <source>
        <dbReference type="Proteomes" id="UP000176376"/>
    </source>
</evidence>
<evidence type="ECO:0000256" key="3">
    <source>
        <dbReference type="ARBA" id="ARBA00022475"/>
    </source>
</evidence>
<comment type="subcellular location">
    <subcellularLocation>
        <location evidence="1">Cell membrane</location>
        <topology evidence="1">Multi-pass membrane protein</topology>
    </subcellularLocation>
</comment>
<name>A0A1F7JMS4_9BACT</name>
<feature type="transmembrane region" description="Helical" evidence="7">
    <location>
        <begin position="210"/>
        <end position="228"/>
    </location>
</feature>
<feature type="transmembrane region" description="Helical" evidence="7">
    <location>
        <begin position="331"/>
        <end position="355"/>
    </location>
</feature>
<evidence type="ECO:0000256" key="5">
    <source>
        <dbReference type="ARBA" id="ARBA00022989"/>
    </source>
</evidence>
<evidence type="ECO:0008006" key="10">
    <source>
        <dbReference type="Google" id="ProtNLM"/>
    </source>
</evidence>
<feature type="transmembrane region" description="Helical" evidence="7">
    <location>
        <begin position="293"/>
        <end position="319"/>
    </location>
</feature>
<feature type="transmembrane region" description="Helical" evidence="7">
    <location>
        <begin position="418"/>
        <end position="438"/>
    </location>
</feature>
<keyword evidence="5 7" id="KW-1133">Transmembrane helix</keyword>
<evidence type="ECO:0000256" key="1">
    <source>
        <dbReference type="ARBA" id="ARBA00004651"/>
    </source>
</evidence>
<organism evidence="8 9">
    <name type="scientific">Candidatus Roizmanbacteria bacterium RIFCSPLOWO2_02_FULL_38_10</name>
    <dbReference type="NCBI Taxonomy" id="1802074"/>
    <lineage>
        <taxon>Bacteria</taxon>
        <taxon>Candidatus Roizmaniibacteriota</taxon>
    </lineage>
</organism>
<feature type="transmembrane region" description="Helical" evidence="7">
    <location>
        <begin position="119"/>
        <end position="141"/>
    </location>
</feature>
<feature type="transmembrane region" description="Helical" evidence="7">
    <location>
        <begin position="150"/>
        <end position="172"/>
    </location>
</feature>
<comment type="caution">
    <text evidence="8">The sequence shown here is derived from an EMBL/GenBank/DDBJ whole genome shotgun (WGS) entry which is preliminary data.</text>
</comment>
<keyword evidence="6 7" id="KW-0472">Membrane</keyword>
<protein>
    <recommendedName>
        <fullName evidence="10">Polysaccharide biosynthesis protein C-terminal domain-containing protein</fullName>
    </recommendedName>
</protein>
<dbReference type="GO" id="GO:0005886">
    <property type="term" value="C:plasma membrane"/>
    <property type="evidence" value="ECO:0007669"/>
    <property type="project" value="UniProtKB-SubCell"/>
</dbReference>
<dbReference type="Pfam" id="PF13440">
    <property type="entry name" value="Polysacc_synt_3"/>
    <property type="match status" value="1"/>
</dbReference>
<comment type="similarity">
    <text evidence="2">Belongs to the polysaccharide synthase family.</text>
</comment>
<evidence type="ECO:0000313" key="8">
    <source>
        <dbReference type="EMBL" id="OGK56904.1"/>
    </source>
</evidence>
<dbReference type="STRING" id="1802074.A3J15_00705"/>
<evidence type="ECO:0000256" key="4">
    <source>
        <dbReference type="ARBA" id="ARBA00022692"/>
    </source>
</evidence>
<feature type="transmembrane region" description="Helical" evidence="7">
    <location>
        <begin position="444"/>
        <end position="465"/>
    </location>
</feature>
<dbReference type="PANTHER" id="PTHR30250:SF10">
    <property type="entry name" value="LIPOPOLYSACCHARIDE BIOSYNTHESIS PROTEIN WZXC"/>
    <property type="match status" value="1"/>
</dbReference>
<dbReference type="Proteomes" id="UP000176376">
    <property type="component" value="Unassembled WGS sequence"/>
</dbReference>
<feature type="transmembrane region" description="Helical" evidence="7">
    <location>
        <begin position="386"/>
        <end position="406"/>
    </location>
</feature>
<gene>
    <name evidence="8" type="ORF">A3J15_00705</name>
</gene>
<dbReference type="EMBL" id="MGAY01000019">
    <property type="protein sequence ID" value="OGK56904.1"/>
    <property type="molecule type" value="Genomic_DNA"/>
</dbReference>
<feature type="transmembrane region" description="Helical" evidence="7">
    <location>
        <begin position="234"/>
        <end position="252"/>
    </location>
</feature>
<feature type="transmembrane region" description="Helical" evidence="7">
    <location>
        <begin position="84"/>
        <end position="107"/>
    </location>
</feature>
<feature type="transmembrane region" description="Helical" evidence="7">
    <location>
        <begin position="362"/>
        <end position="380"/>
    </location>
</feature>
<sequence>MRDDNATIKSRSIISILSLFFQSGYSAILGLLANLFLTILLSPAIFGVYITVLSLISLLNYFSDIGLAASLIQRKEIDDDDIKTAFTIQQCLVISAVSVGLIMTNFIVNFYNLPRQGVYLYWALLTGFFLSSLKTIPSVFLERKIQYQKIVLVQIMENTVFYLSVIGLAFAGYGLMSFAYAVLLRATVGLIAIYKISYWMPRIGVSRKSIKHLLSFGIPFQSISFLAIFKDDLIYLFLGKVLGFEALGYIGWAKKWGESTLRIIMDNLSKVLFPLLSRYQSDKQKIRVIVEKMLYYQTLLLAPSSMGLALIMNYLIIFIPKYGKWLPALPFFYIFCLSAFLSSYSTPFISMFNALAKVRTSLKFMTFWTVSTWLFTVSLTKFYGNFGFPMTSLLLSSTFIFVVFAAKKVVNFSFLPTITPAIISSIIMVFVFRMMLFIMPVNVINLGLLVILSGMSYYLSLRIIFRINLLTEVRNILFYGKN</sequence>
<dbReference type="PANTHER" id="PTHR30250">
    <property type="entry name" value="PST FAMILY PREDICTED COLANIC ACID TRANSPORTER"/>
    <property type="match status" value="1"/>
</dbReference>
<keyword evidence="3" id="KW-1003">Cell membrane</keyword>